<evidence type="ECO:0000313" key="5">
    <source>
        <dbReference type="EMBL" id="GAL32204.1"/>
    </source>
</evidence>
<dbReference type="Gene3D" id="3.40.640.10">
    <property type="entry name" value="Type I PLP-dependent aspartate aminotransferase-like (Major domain)"/>
    <property type="match status" value="1"/>
</dbReference>
<evidence type="ECO:0000256" key="4">
    <source>
        <dbReference type="RuleBase" id="RU362118"/>
    </source>
</evidence>
<dbReference type="InterPro" id="IPR006235">
    <property type="entry name" value="OAc-hSer/O-AcSer_sulfhydrylase"/>
</dbReference>
<dbReference type="GO" id="GO:0004124">
    <property type="term" value="F:cysteine synthase activity"/>
    <property type="evidence" value="ECO:0007669"/>
    <property type="project" value="TreeGrafter"/>
</dbReference>
<dbReference type="GO" id="GO:0003962">
    <property type="term" value="F:cystathionine gamma-synthase activity"/>
    <property type="evidence" value="ECO:0007669"/>
    <property type="project" value="UniProtKB-EC"/>
</dbReference>
<keyword evidence="3 4" id="KW-0663">Pyridoxal phosphate</keyword>
<proteinExistence type="inferred from homology"/>
<gene>
    <name evidence="5" type="ORF">JCM19240_5635</name>
</gene>
<evidence type="ECO:0000313" key="6">
    <source>
        <dbReference type="Proteomes" id="UP000029224"/>
    </source>
</evidence>
<dbReference type="InterPro" id="IPR000277">
    <property type="entry name" value="Cys/Met-Metab_PyrdxlP-dep_enz"/>
</dbReference>
<dbReference type="InterPro" id="IPR015424">
    <property type="entry name" value="PyrdxlP-dep_Trfase"/>
</dbReference>
<dbReference type="Proteomes" id="UP000029224">
    <property type="component" value="Unassembled WGS sequence"/>
</dbReference>
<comment type="cofactor">
    <cofactor evidence="1 4">
        <name>pyridoxal 5'-phosphate</name>
        <dbReference type="ChEBI" id="CHEBI:597326"/>
    </cofactor>
</comment>
<dbReference type="Pfam" id="PF01053">
    <property type="entry name" value="Cys_Met_Meta_PP"/>
    <property type="match status" value="1"/>
</dbReference>
<keyword evidence="6" id="KW-1185">Reference proteome</keyword>
<dbReference type="AlphaFoldDB" id="A0A090T0E5"/>
<dbReference type="SUPFAM" id="SSF53383">
    <property type="entry name" value="PLP-dependent transferases"/>
    <property type="match status" value="1"/>
</dbReference>
<dbReference type="EMBL" id="BBMT01000001">
    <property type="protein sequence ID" value="GAL32204.1"/>
    <property type="molecule type" value="Genomic_DNA"/>
</dbReference>
<reference evidence="5 6" key="1">
    <citation type="submission" date="2014-09" db="EMBL/GenBank/DDBJ databases">
        <title>Vibrio maritimus JCM 19240. (C210) whole genome shotgun sequence.</title>
        <authorList>
            <person name="Sawabe T."/>
            <person name="Meirelles P."/>
            <person name="Nakanishi M."/>
            <person name="Sayaka M."/>
            <person name="Hattori M."/>
            <person name="Ohkuma M."/>
        </authorList>
    </citation>
    <scope>NUCLEOTIDE SEQUENCE [LARGE SCALE GENOMIC DNA]</scope>
    <source>
        <strain evidence="5 6">JCM 19240</strain>
    </source>
</reference>
<reference evidence="5 6" key="2">
    <citation type="submission" date="2014-09" db="EMBL/GenBank/DDBJ databases">
        <authorList>
            <consortium name="NBRP consortium"/>
            <person name="Sawabe T."/>
            <person name="Meirelles P."/>
            <person name="Nakanishi M."/>
            <person name="Sayaka M."/>
            <person name="Hattori M."/>
            <person name="Ohkuma M."/>
        </authorList>
    </citation>
    <scope>NUCLEOTIDE SEQUENCE [LARGE SCALE GENOMIC DNA]</scope>
    <source>
        <strain evidence="5 6">JCM 19240</strain>
    </source>
</reference>
<protein>
    <submittedName>
        <fullName evidence="5">O-acetylhomoserine sulfhydrylase /O-succinylhomoserine sulfhydrylase</fullName>
        <ecNumber evidence="5">2.5.1.48</ecNumber>
        <ecNumber evidence="5">2.5.1.49</ecNumber>
    </submittedName>
</protein>
<dbReference type="EC" id="2.5.1.48" evidence="5"/>
<evidence type="ECO:0000256" key="3">
    <source>
        <dbReference type="ARBA" id="ARBA00022898"/>
    </source>
</evidence>
<dbReference type="GO" id="GO:0006535">
    <property type="term" value="P:cysteine biosynthetic process from serine"/>
    <property type="evidence" value="ECO:0007669"/>
    <property type="project" value="TreeGrafter"/>
</dbReference>
<dbReference type="EC" id="2.5.1.49" evidence="5"/>
<dbReference type="GO" id="GO:0003961">
    <property type="term" value="F:O-acetylhomoserine aminocarboxypropyltransferase activity"/>
    <property type="evidence" value="ECO:0007669"/>
    <property type="project" value="UniProtKB-EC"/>
</dbReference>
<evidence type="ECO:0000256" key="1">
    <source>
        <dbReference type="ARBA" id="ARBA00001933"/>
    </source>
</evidence>
<accession>A0A090T0E5</accession>
<dbReference type="InterPro" id="IPR015421">
    <property type="entry name" value="PyrdxlP-dep_Trfase_major"/>
</dbReference>
<dbReference type="PANTHER" id="PTHR43797">
    <property type="entry name" value="HOMOCYSTEINE/CYSTEINE SYNTHASE"/>
    <property type="match status" value="1"/>
</dbReference>
<dbReference type="PANTHER" id="PTHR43797:SF2">
    <property type="entry name" value="HOMOCYSTEINE_CYSTEINE SYNTHASE"/>
    <property type="match status" value="1"/>
</dbReference>
<evidence type="ECO:0000256" key="2">
    <source>
        <dbReference type="ARBA" id="ARBA00022679"/>
    </source>
</evidence>
<sequence length="90" mass="10368">MKDETLSIHHGYETDPTTKSVATPIYQTVAYEFDSAQHGADLFNLEVPGNIYTRIMNRPTTCLNKEWQRLKVVLRGLWSAQVVRQLITLF</sequence>
<dbReference type="GO" id="GO:0019346">
    <property type="term" value="P:transsulfuration"/>
    <property type="evidence" value="ECO:0007669"/>
    <property type="project" value="InterPro"/>
</dbReference>
<dbReference type="GO" id="GO:0071269">
    <property type="term" value="P:L-homocysteine biosynthetic process"/>
    <property type="evidence" value="ECO:0007669"/>
    <property type="project" value="TreeGrafter"/>
</dbReference>
<name>A0A090T0E5_9VIBR</name>
<dbReference type="GO" id="GO:0030170">
    <property type="term" value="F:pyridoxal phosphate binding"/>
    <property type="evidence" value="ECO:0007669"/>
    <property type="project" value="InterPro"/>
</dbReference>
<comment type="caution">
    <text evidence="5">The sequence shown here is derived from an EMBL/GenBank/DDBJ whole genome shotgun (WGS) entry which is preliminary data.</text>
</comment>
<keyword evidence="2 5" id="KW-0808">Transferase</keyword>
<organism evidence="5 6">
    <name type="scientific">Vibrio maritimus</name>
    <dbReference type="NCBI Taxonomy" id="990268"/>
    <lineage>
        <taxon>Bacteria</taxon>
        <taxon>Pseudomonadati</taxon>
        <taxon>Pseudomonadota</taxon>
        <taxon>Gammaproteobacteria</taxon>
        <taxon>Vibrionales</taxon>
        <taxon>Vibrionaceae</taxon>
        <taxon>Vibrio</taxon>
    </lineage>
</organism>
<dbReference type="GO" id="GO:0005737">
    <property type="term" value="C:cytoplasm"/>
    <property type="evidence" value="ECO:0007669"/>
    <property type="project" value="TreeGrafter"/>
</dbReference>
<comment type="similarity">
    <text evidence="4">Belongs to the trans-sulfuration enzymes family.</text>
</comment>